<accession>A0ABV6KSC7</accession>
<dbReference type="CDD" id="cd17324">
    <property type="entry name" value="MFS_NepI_like"/>
    <property type="match status" value="1"/>
</dbReference>
<feature type="transmembrane region" description="Helical" evidence="8">
    <location>
        <begin position="12"/>
        <end position="35"/>
    </location>
</feature>
<gene>
    <name evidence="10" type="ORF">ACFFHF_13370</name>
</gene>
<reference evidence="10 11" key="1">
    <citation type="submission" date="2024-09" db="EMBL/GenBank/DDBJ databases">
        <authorList>
            <person name="Sun Q."/>
            <person name="Mori K."/>
        </authorList>
    </citation>
    <scope>NUCLEOTIDE SEQUENCE [LARGE SCALE GENOMIC DNA]</scope>
    <source>
        <strain evidence="10 11">CGMCC 1.9126</strain>
    </source>
</reference>
<evidence type="ECO:0000256" key="4">
    <source>
        <dbReference type="ARBA" id="ARBA00022475"/>
    </source>
</evidence>
<evidence type="ECO:0000256" key="6">
    <source>
        <dbReference type="ARBA" id="ARBA00022989"/>
    </source>
</evidence>
<dbReference type="PROSITE" id="PS50850">
    <property type="entry name" value="MFS"/>
    <property type="match status" value="1"/>
</dbReference>
<feature type="domain" description="Major facilitator superfamily (MFS) profile" evidence="9">
    <location>
        <begin position="8"/>
        <end position="392"/>
    </location>
</feature>
<feature type="transmembrane region" description="Helical" evidence="8">
    <location>
        <begin position="104"/>
        <end position="126"/>
    </location>
</feature>
<feature type="transmembrane region" description="Helical" evidence="8">
    <location>
        <begin position="280"/>
        <end position="298"/>
    </location>
</feature>
<keyword evidence="7 8" id="KW-0472">Membrane</keyword>
<dbReference type="InterPro" id="IPR036259">
    <property type="entry name" value="MFS_trans_sf"/>
</dbReference>
<dbReference type="RefSeq" id="WP_160546751.1">
    <property type="nucleotide sequence ID" value="NZ_JBHLUU010000096.1"/>
</dbReference>
<evidence type="ECO:0000256" key="2">
    <source>
        <dbReference type="ARBA" id="ARBA00008335"/>
    </source>
</evidence>
<dbReference type="SUPFAM" id="SSF103473">
    <property type="entry name" value="MFS general substrate transporter"/>
    <property type="match status" value="1"/>
</dbReference>
<keyword evidence="4" id="KW-1003">Cell membrane</keyword>
<dbReference type="PANTHER" id="PTHR43271:SF2">
    <property type="entry name" value="BLL2771 PROTEIN"/>
    <property type="match status" value="1"/>
</dbReference>
<proteinExistence type="inferred from homology"/>
<evidence type="ECO:0000256" key="7">
    <source>
        <dbReference type="ARBA" id="ARBA00023136"/>
    </source>
</evidence>
<feature type="transmembrane region" description="Helical" evidence="8">
    <location>
        <begin position="253"/>
        <end position="273"/>
    </location>
</feature>
<evidence type="ECO:0000313" key="11">
    <source>
        <dbReference type="Proteomes" id="UP001589738"/>
    </source>
</evidence>
<feature type="transmembrane region" description="Helical" evidence="8">
    <location>
        <begin position="304"/>
        <end position="327"/>
    </location>
</feature>
<keyword evidence="5 8" id="KW-0812">Transmembrane</keyword>
<keyword evidence="6 8" id="KW-1133">Transmembrane helix</keyword>
<comment type="caution">
    <text evidence="10">The sequence shown here is derived from an EMBL/GenBank/DDBJ whole genome shotgun (WGS) entry which is preliminary data.</text>
</comment>
<feature type="transmembrane region" description="Helical" evidence="8">
    <location>
        <begin position="138"/>
        <end position="156"/>
    </location>
</feature>
<keyword evidence="11" id="KW-1185">Reference proteome</keyword>
<feature type="transmembrane region" description="Helical" evidence="8">
    <location>
        <begin position="47"/>
        <end position="67"/>
    </location>
</feature>
<protein>
    <submittedName>
        <fullName evidence="10">MFS transporter</fullName>
    </submittedName>
</protein>
<evidence type="ECO:0000313" key="10">
    <source>
        <dbReference type="EMBL" id="MFC0476223.1"/>
    </source>
</evidence>
<evidence type="ECO:0000256" key="3">
    <source>
        <dbReference type="ARBA" id="ARBA00022448"/>
    </source>
</evidence>
<dbReference type="Pfam" id="PF07690">
    <property type="entry name" value="MFS_1"/>
    <property type="match status" value="1"/>
</dbReference>
<dbReference type="EMBL" id="JBHLUU010000096">
    <property type="protein sequence ID" value="MFC0476223.1"/>
    <property type="molecule type" value="Genomic_DNA"/>
</dbReference>
<evidence type="ECO:0000256" key="5">
    <source>
        <dbReference type="ARBA" id="ARBA00022692"/>
    </source>
</evidence>
<dbReference type="Proteomes" id="UP001589738">
    <property type="component" value="Unassembled WGS sequence"/>
</dbReference>
<sequence>MTQPNKPLYNYPLMTSILFWCGLVVLSCMYVTIPLATVLSDIFHKNITQVAWLASSYSICYAVGCLLYGPFSDRYGRKVFLVTSISLLTFITFAIGFIDNFYILLILRGLQGLISAAFAPISLVYAGEMFPPEKRLTAVGFVSSGLLMAGVVGQVYSGLVNELWGWQAIFFLLGTLYFLTLILIIFFLPKDEMTRPHVHMLEAFKKMTLLGKQTQLLLAFCITFSLLLSLVGMYTILGSYLSNQFGLTENEILFVRSAGIIGMLLSLFAGRLAQKLGTTLTLKTGLALAAAGLFGIGVSPSLPFIIFASIIFVLGIATANPIVISIVSQLAGHARGSAVSFNAFILFVGASTGPLLALNLIEMGVYVLSFSVLGCILLVGFFLSFFIKMTHSVQVTATTSN</sequence>
<keyword evidence="3" id="KW-0813">Transport</keyword>
<feature type="transmembrane region" description="Helical" evidence="8">
    <location>
        <begin position="168"/>
        <end position="188"/>
    </location>
</feature>
<comment type="subcellular location">
    <subcellularLocation>
        <location evidence="1">Cell membrane</location>
        <topology evidence="1">Multi-pass membrane protein</topology>
    </subcellularLocation>
</comment>
<dbReference type="PROSITE" id="PS51257">
    <property type="entry name" value="PROKAR_LIPOPROTEIN"/>
    <property type="match status" value="1"/>
</dbReference>
<feature type="transmembrane region" description="Helical" evidence="8">
    <location>
        <begin position="339"/>
        <end position="361"/>
    </location>
</feature>
<feature type="transmembrane region" description="Helical" evidence="8">
    <location>
        <begin position="216"/>
        <end position="241"/>
    </location>
</feature>
<feature type="transmembrane region" description="Helical" evidence="8">
    <location>
        <begin position="367"/>
        <end position="387"/>
    </location>
</feature>
<evidence type="ECO:0000259" key="9">
    <source>
        <dbReference type="PROSITE" id="PS50850"/>
    </source>
</evidence>
<dbReference type="InterPro" id="IPR011701">
    <property type="entry name" value="MFS"/>
</dbReference>
<dbReference type="InterPro" id="IPR020846">
    <property type="entry name" value="MFS_dom"/>
</dbReference>
<evidence type="ECO:0000256" key="1">
    <source>
        <dbReference type="ARBA" id="ARBA00004651"/>
    </source>
</evidence>
<feature type="transmembrane region" description="Helical" evidence="8">
    <location>
        <begin position="79"/>
        <end position="98"/>
    </location>
</feature>
<comment type="similarity">
    <text evidence="2">Belongs to the major facilitator superfamily.</text>
</comment>
<organism evidence="10 11">
    <name type="scientific">Robertmurraya beringensis</name>
    <dbReference type="NCBI Taxonomy" id="641660"/>
    <lineage>
        <taxon>Bacteria</taxon>
        <taxon>Bacillati</taxon>
        <taxon>Bacillota</taxon>
        <taxon>Bacilli</taxon>
        <taxon>Bacillales</taxon>
        <taxon>Bacillaceae</taxon>
        <taxon>Robertmurraya</taxon>
    </lineage>
</organism>
<dbReference type="PANTHER" id="PTHR43271">
    <property type="entry name" value="BLL2771 PROTEIN"/>
    <property type="match status" value="1"/>
</dbReference>
<name>A0ABV6KSC7_9BACI</name>
<dbReference type="Gene3D" id="1.20.1250.20">
    <property type="entry name" value="MFS general substrate transporter like domains"/>
    <property type="match status" value="1"/>
</dbReference>
<evidence type="ECO:0000256" key="8">
    <source>
        <dbReference type="SAM" id="Phobius"/>
    </source>
</evidence>